<name>B9XG47_PEDPL</name>
<sequence>MQQRVLKLSTPSRVAICSCPCLDAISLASPFSGTGTELVHTVATWLQVVSSSFSYGYKGWLRRYFLFQTFACYDSCPWRGEIALTNNILLGTTSDPPLTAQLQYM</sequence>
<proteinExistence type="predicted"/>
<protein>
    <submittedName>
        <fullName evidence="1">Uncharacterized protein</fullName>
    </submittedName>
</protein>
<reference evidence="1 2" key="1">
    <citation type="journal article" date="2011" name="J. Bacteriol.">
        <title>Genome sequence of 'Pedosphaera parvula' Ellin514, an aerobic Verrucomicrobial isolate from pasture soil.</title>
        <authorList>
            <person name="Kant R."/>
            <person name="van Passel M.W."/>
            <person name="Sangwan P."/>
            <person name="Palva A."/>
            <person name="Lucas S."/>
            <person name="Copeland A."/>
            <person name="Lapidus A."/>
            <person name="Glavina Del Rio T."/>
            <person name="Dalin E."/>
            <person name="Tice H."/>
            <person name="Bruce D."/>
            <person name="Goodwin L."/>
            <person name="Pitluck S."/>
            <person name="Chertkov O."/>
            <person name="Larimer F.W."/>
            <person name="Land M.L."/>
            <person name="Hauser L."/>
            <person name="Brettin T.S."/>
            <person name="Detter J.C."/>
            <person name="Han S."/>
            <person name="de Vos W.M."/>
            <person name="Janssen P.H."/>
            <person name="Smidt H."/>
        </authorList>
    </citation>
    <scope>NUCLEOTIDE SEQUENCE [LARGE SCALE GENOMIC DNA]</scope>
    <source>
        <strain evidence="1 2">Ellin514</strain>
    </source>
</reference>
<dbReference type="Proteomes" id="UP000003688">
    <property type="component" value="Unassembled WGS sequence"/>
</dbReference>
<dbReference type="AlphaFoldDB" id="B9XG47"/>
<evidence type="ECO:0000313" key="1">
    <source>
        <dbReference type="EMBL" id="EEF61209.1"/>
    </source>
</evidence>
<comment type="caution">
    <text evidence="1">The sequence shown here is derived from an EMBL/GenBank/DDBJ whole genome shotgun (WGS) entry which is preliminary data.</text>
</comment>
<keyword evidence="2" id="KW-1185">Reference proteome</keyword>
<dbReference type="EMBL" id="ABOX02000011">
    <property type="protein sequence ID" value="EEF61209.1"/>
    <property type="molecule type" value="Genomic_DNA"/>
</dbReference>
<organism evidence="1 2">
    <name type="scientific">Pedosphaera parvula (strain Ellin514)</name>
    <dbReference type="NCBI Taxonomy" id="320771"/>
    <lineage>
        <taxon>Bacteria</taxon>
        <taxon>Pseudomonadati</taxon>
        <taxon>Verrucomicrobiota</taxon>
        <taxon>Pedosphaerae</taxon>
        <taxon>Pedosphaerales</taxon>
        <taxon>Pedosphaeraceae</taxon>
        <taxon>Pedosphaera</taxon>
    </lineage>
</organism>
<accession>B9XG47</accession>
<gene>
    <name evidence="1" type="ORF">Cflav_PD3926</name>
</gene>
<evidence type="ECO:0000313" key="2">
    <source>
        <dbReference type="Proteomes" id="UP000003688"/>
    </source>
</evidence>
<dbReference type="STRING" id="320771.Cflav_PD3926"/>